<reference evidence="13" key="1">
    <citation type="journal article" date="2020" name="mSystems">
        <title>Genome- and Community-Level Interaction Insights into Carbon Utilization and Element Cycling Functions of Hydrothermarchaeota in Hydrothermal Sediment.</title>
        <authorList>
            <person name="Zhou Z."/>
            <person name="Liu Y."/>
            <person name="Xu W."/>
            <person name="Pan J."/>
            <person name="Luo Z.H."/>
            <person name="Li M."/>
        </authorList>
    </citation>
    <scope>NUCLEOTIDE SEQUENCE [LARGE SCALE GENOMIC DNA]</scope>
    <source>
        <strain evidence="13">SpSt-132</strain>
    </source>
</reference>
<gene>
    <name evidence="13" type="ORF">ENO47_08970</name>
</gene>
<keyword evidence="5" id="KW-0560">Oxidoreductase</keyword>
<feature type="domain" description="Thioredoxin" evidence="12">
    <location>
        <begin position="21"/>
        <end position="164"/>
    </location>
</feature>
<keyword evidence="6" id="KW-1015">Disulfide bond</keyword>
<accession>A0A7C2Z3S1</accession>
<dbReference type="Pfam" id="PF00578">
    <property type="entry name" value="AhpC-TSA"/>
    <property type="match status" value="1"/>
</dbReference>
<dbReference type="EMBL" id="DSFP01000075">
    <property type="protein sequence ID" value="HEW46769.1"/>
    <property type="molecule type" value="Genomic_DNA"/>
</dbReference>
<evidence type="ECO:0000256" key="4">
    <source>
        <dbReference type="ARBA" id="ARBA00022862"/>
    </source>
</evidence>
<evidence type="ECO:0000256" key="10">
    <source>
        <dbReference type="ARBA" id="ARBA00042639"/>
    </source>
</evidence>
<comment type="catalytic activity">
    <reaction evidence="11">
        <text>a hydroperoxide + [thioredoxin]-dithiol = an alcohol + [thioredoxin]-disulfide + H2O</text>
        <dbReference type="Rhea" id="RHEA:62620"/>
        <dbReference type="Rhea" id="RHEA-COMP:10698"/>
        <dbReference type="Rhea" id="RHEA-COMP:10700"/>
        <dbReference type="ChEBI" id="CHEBI:15377"/>
        <dbReference type="ChEBI" id="CHEBI:29950"/>
        <dbReference type="ChEBI" id="CHEBI:30879"/>
        <dbReference type="ChEBI" id="CHEBI:35924"/>
        <dbReference type="ChEBI" id="CHEBI:50058"/>
        <dbReference type="EC" id="1.11.1.24"/>
    </reaction>
</comment>
<dbReference type="InterPro" id="IPR013766">
    <property type="entry name" value="Thioredoxin_domain"/>
</dbReference>
<protein>
    <recommendedName>
        <fullName evidence="2">thioredoxin-dependent peroxiredoxin</fullName>
        <ecNumber evidence="2">1.11.1.24</ecNumber>
    </recommendedName>
    <alternativeName>
        <fullName evidence="8">Thioredoxin peroxidase</fullName>
    </alternativeName>
    <alternativeName>
        <fullName evidence="10">Thioredoxin-dependent peroxiredoxin Bcp</fullName>
    </alternativeName>
</protein>
<dbReference type="SUPFAM" id="SSF52833">
    <property type="entry name" value="Thioredoxin-like"/>
    <property type="match status" value="1"/>
</dbReference>
<dbReference type="AlphaFoldDB" id="A0A7C2Z3S1"/>
<keyword evidence="4" id="KW-0049">Antioxidant</keyword>
<proteinExistence type="inferred from homology"/>
<evidence type="ECO:0000256" key="3">
    <source>
        <dbReference type="ARBA" id="ARBA00022559"/>
    </source>
</evidence>
<dbReference type="EC" id="1.11.1.24" evidence="2"/>
<evidence type="ECO:0000256" key="2">
    <source>
        <dbReference type="ARBA" id="ARBA00013017"/>
    </source>
</evidence>
<evidence type="ECO:0000259" key="12">
    <source>
        <dbReference type="PROSITE" id="PS51352"/>
    </source>
</evidence>
<dbReference type="PROSITE" id="PS51352">
    <property type="entry name" value="THIOREDOXIN_2"/>
    <property type="match status" value="1"/>
</dbReference>
<evidence type="ECO:0000256" key="6">
    <source>
        <dbReference type="ARBA" id="ARBA00023157"/>
    </source>
</evidence>
<evidence type="ECO:0000313" key="13">
    <source>
        <dbReference type="EMBL" id="HEW46769.1"/>
    </source>
</evidence>
<evidence type="ECO:0000256" key="7">
    <source>
        <dbReference type="ARBA" id="ARBA00023284"/>
    </source>
</evidence>
<dbReference type="InterPro" id="IPR036249">
    <property type="entry name" value="Thioredoxin-like_sf"/>
</dbReference>
<evidence type="ECO:0000256" key="5">
    <source>
        <dbReference type="ARBA" id="ARBA00023002"/>
    </source>
</evidence>
<comment type="similarity">
    <text evidence="9">Belongs to the peroxiredoxin family. BCP/PrxQ subfamily.</text>
</comment>
<evidence type="ECO:0000256" key="11">
    <source>
        <dbReference type="ARBA" id="ARBA00049091"/>
    </source>
</evidence>
<dbReference type="InterPro" id="IPR000866">
    <property type="entry name" value="AhpC/TSA"/>
</dbReference>
<dbReference type="GO" id="GO:0005737">
    <property type="term" value="C:cytoplasm"/>
    <property type="evidence" value="ECO:0007669"/>
    <property type="project" value="TreeGrafter"/>
</dbReference>
<evidence type="ECO:0000256" key="1">
    <source>
        <dbReference type="ARBA" id="ARBA00003330"/>
    </source>
</evidence>
<keyword evidence="7" id="KW-0676">Redox-active center</keyword>
<organism evidence="13">
    <name type="scientific">Hydrogenobacter sp</name>
    <dbReference type="NCBI Taxonomy" id="2152829"/>
    <lineage>
        <taxon>Bacteria</taxon>
        <taxon>Pseudomonadati</taxon>
        <taxon>Aquificota</taxon>
        <taxon>Aquificia</taxon>
        <taxon>Aquificales</taxon>
        <taxon>Aquificaceae</taxon>
        <taxon>Hydrogenobacter</taxon>
    </lineage>
</organism>
<evidence type="ECO:0000256" key="8">
    <source>
        <dbReference type="ARBA" id="ARBA00032824"/>
    </source>
</evidence>
<dbReference type="GO" id="GO:0008379">
    <property type="term" value="F:thioredoxin peroxidase activity"/>
    <property type="evidence" value="ECO:0007669"/>
    <property type="project" value="TreeGrafter"/>
</dbReference>
<dbReference type="GO" id="GO:0045454">
    <property type="term" value="P:cell redox homeostasis"/>
    <property type="evidence" value="ECO:0007669"/>
    <property type="project" value="TreeGrafter"/>
</dbReference>
<sequence>MKEFIVKFLTVLGIAQVGSPIQDGQPAYLFSLQNHEGRVVNLYDYKGRWVVIYFYPKADTPGCTIQAKEYTRLMPEFEKLKVKVFGISTDKVESIKKFREKHKLSVEFLSDPKGNVAKAYGVNVIAGFCSRDTVLINPELKVEKIYRGVDPSADPKRVLDYIKSKI</sequence>
<comment type="caution">
    <text evidence="13">The sequence shown here is derived from an EMBL/GenBank/DDBJ whole genome shotgun (WGS) entry which is preliminary data.</text>
</comment>
<evidence type="ECO:0000256" key="9">
    <source>
        <dbReference type="ARBA" id="ARBA00038489"/>
    </source>
</evidence>
<dbReference type="PANTHER" id="PTHR42801">
    <property type="entry name" value="THIOREDOXIN-DEPENDENT PEROXIDE REDUCTASE"/>
    <property type="match status" value="1"/>
</dbReference>
<dbReference type="GO" id="GO:0034599">
    <property type="term" value="P:cellular response to oxidative stress"/>
    <property type="evidence" value="ECO:0007669"/>
    <property type="project" value="TreeGrafter"/>
</dbReference>
<comment type="function">
    <text evidence="1">Thiol-specific peroxidase that catalyzes the reduction of hydrogen peroxide and organic hydroperoxides to water and alcohols, respectively. Plays a role in cell protection against oxidative stress by detoxifying peroxides and as sensor of hydrogen peroxide-mediated signaling events.</text>
</comment>
<keyword evidence="3" id="KW-0575">Peroxidase</keyword>
<dbReference type="CDD" id="cd03017">
    <property type="entry name" value="PRX_BCP"/>
    <property type="match status" value="1"/>
</dbReference>
<name>A0A7C2Z3S1_9AQUI</name>
<dbReference type="Gene3D" id="3.40.30.10">
    <property type="entry name" value="Glutaredoxin"/>
    <property type="match status" value="1"/>
</dbReference>
<dbReference type="PANTHER" id="PTHR42801:SF4">
    <property type="entry name" value="AHPC_TSA FAMILY PROTEIN"/>
    <property type="match status" value="1"/>
</dbReference>
<dbReference type="InterPro" id="IPR050924">
    <property type="entry name" value="Peroxiredoxin_BCP/PrxQ"/>
</dbReference>